<protein>
    <submittedName>
        <fullName evidence="3">Uncharacterized protein</fullName>
    </submittedName>
</protein>
<proteinExistence type="predicted"/>
<accession>A0ABR2W1I6</accession>
<feature type="compositionally biased region" description="Basic and acidic residues" evidence="1">
    <location>
        <begin position="99"/>
        <end position="109"/>
    </location>
</feature>
<comment type="caution">
    <text evidence="3">The sequence shown here is derived from an EMBL/GenBank/DDBJ whole genome shotgun (WGS) entry which is preliminary data.</text>
</comment>
<dbReference type="SUPFAM" id="SSF49695">
    <property type="entry name" value="gamma-Crystallin-like"/>
    <property type="match status" value="1"/>
</dbReference>
<dbReference type="Proteomes" id="UP001479436">
    <property type="component" value="Unassembled WGS sequence"/>
</dbReference>
<evidence type="ECO:0000313" key="3">
    <source>
        <dbReference type="EMBL" id="KAK9717025.1"/>
    </source>
</evidence>
<evidence type="ECO:0000256" key="2">
    <source>
        <dbReference type="SAM" id="SignalP"/>
    </source>
</evidence>
<evidence type="ECO:0000313" key="4">
    <source>
        <dbReference type="Proteomes" id="UP001479436"/>
    </source>
</evidence>
<reference evidence="3 4" key="1">
    <citation type="submission" date="2023-04" db="EMBL/GenBank/DDBJ databases">
        <title>Genome of Basidiobolus ranarum AG-B5.</title>
        <authorList>
            <person name="Stajich J.E."/>
            <person name="Carter-House D."/>
            <person name="Gryganskyi A."/>
        </authorList>
    </citation>
    <scope>NUCLEOTIDE SEQUENCE [LARGE SCALE GENOMIC DNA]</scope>
    <source>
        <strain evidence="3 4">AG-B5</strain>
    </source>
</reference>
<organism evidence="3 4">
    <name type="scientific">Basidiobolus ranarum</name>
    <dbReference type="NCBI Taxonomy" id="34480"/>
    <lineage>
        <taxon>Eukaryota</taxon>
        <taxon>Fungi</taxon>
        <taxon>Fungi incertae sedis</taxon>
        <taxon>Zoopagomycota</taxon>
        <taxon>Entomophthoromycotina</taxon>
        <taxon>Basidiobolomycetes</taxon>
        <taxon>Basidiobolales</taxon>
        <taxon>Basidiobolaceae</taxon>
        <taxon>Basidiobolus</taxon>
    </lineage>
</organism>
<dbReference type="Gene3D" id="2.60.20.10">
    <property type="entry name" value="Crystallins"/>
    <property type="match status" value="1"/>
</dbReference>
<sequence>MPAIQFYIAVVCMLLVHTCSGKKVEAPGDYLTVFSKRDYSGYNQKLEIAAQGACYNIYDLLNQPVISSSWSLPSYYKITFFENSDCTGNSKTWPGSDKGPADLQRDGFKEGASSVQYSA</sequence>
<keyword evidence="2" id="KW-0732">Signal</keyword>
<keyword evidence="4" id="KW-1185">Reference proteome</keyword>
<evidence type="ECO:0000256" key="1">
    <source>
        <dbReference type="SAM" id="MobiDB-lite"/>
    </source>
</evidence>
<dbReference type="InterPro" id="IPR011024">
    <property type="entry name" value="G_crystallin-like"/>
</dbReference>
<dbReference type="EMBL" id="JASJQH010007164">
    <property type="protein sequence ID" value="KAK9717025.1"/>
    <property type="molecule type" value="Genomic_DNA"/>
</dbReference>
<gene>
    <name evidence="3" type="ORF">K7432_006497</name>
</gene>
<feature type="chain" id="PRO_5045948867" evidence="2">
    <location>
        <begin position="22"/>
        <end position="119"/>
    </location>
</feature>
<name>A0ABR2W1I6_9FUNG</name>
<feature type="region of interest" description="Disordered" evidence="1">
    <location>
        <begin position="85"/>
        <end position="119"/>
    </location>
</feature>
<feature type="signal peptide" evidence="2">
    <location>
        <begin position="1"/>
        <end position="21"/>
    </location>
</feature>